<keyword evidence="4" id="KW-0547">Nucleotide-binding</keyword>
<dbReference type="InterPro" id="IPR008266">
    <property type="entry name" value="Tyr_kinase_AS"/>
</dbReference>
<keyword evidence="5 12" id="KW-0418">Kinase</keyword>
<accession>A0A9N8EIK8</accession>
<evidence type="ECO:0000313" key="13">
    <source>
        <dbReference type="Proteomes" id="UP001153069"/>
    </source>
</evidence>
<dbReference type="Proteomes" id="UP001153069">
    <property type="component" value="Unassembled WGS sequence"/>
</dbReference>
<dbReference type="Pfam" id="PF13499">
    <property type="entry name" value="EF-hand_7"/>
    <property type="match status" value="2"/>
</dbReference>
<dbReference type="InterPro" id="IPR018247">
    <property type="entry name" value="EF_Hand_1_Ca_BS"/>
</dbReference>
<dbReference type="FunFam" id="1.10.238.10:FF:000001">
    <property type="entry name" value="Calmodulin 1"/>
    <property type="match status" value="1"/>
</dbReference>
<keyword evidence="6" id="KW-0106">Calcium</keyword>
<dbReference type="Gene3D" id="1.10.510.10">
    <property type="entry name" value="Transferase(Phosphotransferase) domain 1"/>
    <property type="match status" value="1"/>
</dbReference>
<feature type="domain" description="Protein kinase" evidence="10">
    <location>
        <begin position="220"/>
        <end position="524"/>
    </location>
</feature>
<comment type="cofactor">
    <cofactor evidence="1">
        <name>Mg(2+)</name>
        <dbReference type="ChEBI" id="CHEBI:18420"/>
    </cofactor>
</comment>
<organism evidence="12 13">
    <name type="scientific">Seminavis robusta</name>
    <dbReference type="NCBI Taxonomy" id="568900"/>
    <lineage>
        <taxon>Eukaryota</taxon>
        <taxon>Sar</taxon>
        <taxon>Stramenopiles</taxon>
        <taxon>Ochrophyta</taxon>
        <taxon>Bacillariophyta</taxon>
        <taxon>Bacillariophyceae</taxon>
        <taxon>Bacillariophycidae</taxon>
        <taxon>Naviculales</taxon>
        <taxon>Naviculaceae</taxon>
        <taxon>Seminavis</taxon>
    </lineage>
</organism>
<evidence type="ECO:0000256" key="7">
    <source>
        <dbReference type="ARBA" id="ARBA00022840"/>
    </source>
</evidence>
<evidence type="ECO:0000256" key="9">
    <source>
        <dbReference type="SAM" id="MobiDB-lite"/>
    </source>
</evidence>
<dbReference type="PANTHER" id="PTHR24349">
    <property type="entry name" value="SERINE/THREONINE-PROTEIN KINASE"/>
    <property type="match status" value="1"/>
</dbReference>
<reference evidence="12" key="1">
    <citation type="submission" date="2020-06" db="EMBL/GenBank/DDBJ databases">
        <authorList>
            <consortium name="Plant Systems Biology data submission"/>
        </authorList>
    </citation>
    <scope>NUCLEOTIDE SEQUENCE</scope>
    <source>
        <strain evidence="12">D6</strain>
    </source>
</reference>
<evidence type="ECO:0000259" key="11">
    <source>
        <dbReference type="PROSITE" id="PS50222"/>
    </source>
</evidence>
<dbReference type="InterPro" id="IPR002048">
    <property type="entry name" value="EF_hand_dom"/>
</dbReference>
<comment type="caution">
    <text evidence="12">The sequence shown here is derived from an EMBL/GenBank/DDBJ whole genome shotgun (WGS) entry which is preliminary data.</text>
</comment>
<evidence type="ECO:0000256" key="3">
    <source>
        <dbReference type="ARBA" id="ARBA00022679"/>
    </source>
</evidence>
<proteinExistence type="inferred from homology"/>
<dbReference type="OrthoDB" id="40902at2759"/>
<dbReference type="SUPFAM" id="SSF56112">
    <property type="entry name" value="Protein kinase-like (PK-like)"/>
    <property type="match status" value="1"/>
</dbReference>
<dbReference type="InterPro" id="IPR050205">
    <property type="entry name" value="CDPK_Ser/Thr_kinases"/>
</dbReference>
<dbReference type="InterPro" id="IPR011992">
    <property type="entry name" value="EF-hand-dom_pair"/>
</dbReference>
<keyword evidence="13" id="KW-1185">Reference proteome</keyword>
<evidence type="ECO:0000256" key="8">
    <source>
        <dbReference type="ARBA" id="ARBA00024334"/>
    </source>
</evidence>
<dbReference type="GO" id="GO:0005524">
    <property type="term" value="F:ATP binding"/>
    <property type="evidence" value="ECO:0007669"/>
    <property type="project" value="UniProtKB-KW"/>
</dbReference>
<feature type="compositionally biased region" description="Acidic residues" evidence="9">
    <location>
        <begin position="37"/>
        <end position="52"/>
    </location>
</feature>
<dbReference type="AlphaFoldDB" id="A0A9N8EIK8"/>
<dbReference type="Pfam" id="PF00069">
    <property type="entry name" value="Pkinase"/>
    <property type="match status" value="1"/>
</dbReference>
<feature type="domain" description="EF-hand" evidence="11">
    <location>
        <begin position="627"/>
        <end position="662"/>
    </location>
</feature>
<dbReference type="InterPro" id="IPR011009">
    <property type="entry name" value="Kinase-like_dom_sf"/>
</dbReference>
<dbReference type="PROSITE" id="PS50011">
    <property type="entry name" value="PROTEIN_KINASE_DOM"/>
    <property type="match status" value="1"/>
</dbReference>
<feature type="compositionally biased region" description="Low complexity" evidence="9">
    <location>
        <begin position="124"/>
        <end position="141"/>
    </location>
</feature>
<dbReference type="SUPFAM" id="SSF47473">
    <property type="entry name" value="EF-hand"/>
    <property type="match status" value="1"/>
</dbReference>
<evidence type="ECO:0000256" key="5">
    <source>
        <dbReference type="ARBA" id="ARBA00022777"/>
    </source>
</evidence>
<evidence type="ECO:0000256" key="1">
    <source>
        <dbReference type="ARBA" id="ARBA00001946"/>
    </source>
</evidence>
<dbReference type="GO" id="GO:0005509">
    <property type="term" value="F:calcium ion binding"/>
    <property type="evidence" value="ECO:0007669"/>
    <property type="project" value="InterPro"/>
</dbReference>
<feature type="domain" description="EF-hand" evidence="11">
    <location>
        <begin position="590"/>
        <end position="625"/>
    </location>
</feature>
<feature type="region of interest" description="Disordered" evidence="9">
    <location>
        <begin position="37"/>
        <end position="199"/>
    </location>
</feature>
<evidence type="ECO:0000256" key="6">
    <source>
        <dbReference type="ARBA" id="ARBA00022837"/>
    </source>
</evidence>
<feature type="compositionally biased region" description="Polar residues" evidence="9">
    <location>
        <begin position="93"/>
        <end position="123"/>
    </location>
</feature>
<dbReference type="InterPro" id="IPR000719">
    <property type="entry name" value="Prot_kinase_dom"/>
</dbReference>
<dbReference type="EMBL" id="CAICTM010001011">
    <property type="protein sequence ID" value="CAB9519394.1"/>
    <property type="molecule type" value="Genomic_DNA"/>
</dbReference>
<dbReference type="Gene3D" id="3.30.200.20">
    <property type="entry name" value="Phosphorylase Kinase, domain 1"/>
    <property type="match status" value="1"/>
</dbReference>
<sequence>MAPRVSVLRRMTLGMKKKEQLALDELKNVKEFFGDIIEEEEEPEEQPVTEEEPEKRSSNSKKDKYKSILHSTGMDDMSSSHAAGRQRSRSPRRNTTMVVPSPAPNSGLSLRNSTSLLRKSSQPSKATLSKSATAATTSTTTVPVQEATKQSHKKTERRITAMRKQKPQRNASIKRQAKRASDGSSNSKRHSKSRGSKRTSITISSNDFLCETNEVFKENYKFNDVMYEGEFCRIHSCTHLATNTSRVVKVVMEQDGDHSCGSSNGGDDTEEMSDFCCHMRDCPEFEIMRTIDSPFVPKVYRMYNQSNHHMIVMEKCHGNSLEKELAAHTQHGLLEEHHVKDIMWQMFSCLNYLHETALVVHGDIRPCNLMLDQEHDFGKIKLIDFDAAARLKDKDDKIRERRGGGSGRDIVYQAPEVHGSKPKYNSKADMWSCGIIMYQMLFGRLPFVESSRKIKKGIEEDQDKFPKSIKKTEKDIVRRMHRSKLRFPHGTNVSKEVKDLIASLLHPNSKRRPNAAKVLRDRWFRRDNARNNEAGSAALEIYGPASPDTTDPMAEMDRMSRLANLRKHNPNSRLKQAALSLMVADMLTKEEHTKIDQAFQKLDMHHDGKLRRHEVRAGFLLAFNTPLTEDELDDIFVRCDSNRNGSLDYSEFAVASMSEKELLTDDRLKRAFKRFDKHKRRCIGRAELQAVPAFSRCSKDQLDFIIAEVDLKGNGYIDFDNFVKCMRTGGIF</sequence>
<name>A0A9N8EIK8_9STRA</name>
<evidence type="ECO:0000256" key="2">
    <source>
        <dbReference type="ARBA" id="ARBA00022527"/>
    </source>
</evidence>
<evidence type="ECO:0000313" key="12">
    <source>
        <dbReference type="EMBL" id="CAB9519394.1"/>
    </source>
</evidence>
<dbReference type="PROSITE" id="PS50222">
    <property type="entry name" value="EF_HAND_2"/>
    <property type="match status" value="3"/>
</dbReference>
<feature type="compositionally biased region" description="Basic and acidic residues" evidence="9">
    <location>
        <begin position="53"/>
        <end position="66"/>
    </location>
</feature>
<keyword evidence="7" id="KW-0067">ATP-binding</keyword>
<dbReference type="Gene3D" id="1.10.238.10">
    <property type="entry name" value="EF-hand"/>
    <property type="match status" value="1"/>
</dbReference>
<feature type="domain" description="EF-hand" evidence="11">
    <location>
        <begin position="697"/>
        <end position="732"/>
    </location>
</feature>
<feature type="compositionally biased region" description="Basic residues" evidence="9">
    <location>
        <begin position="187"/>
        <end position="197"/>
    </location>
</feature>
<keyword evidence="3" id="KW-0808">Transferase</keyword>
<evidence type="ECO:0000256" key="4">
    <source>
        <dbReference type="ARBA" id="ARBA00022741"/>
    </source>
</evidence>
<dbReference type="SMART" id="SM00054">
    <property type="entry name" value="EFh"/>
    <property type="match status" value="3"/>
</dbReference>
<dbReference type="PROSITE" id="PS00018">
    <property type="entry name" value="EF_HAND_1"/>
    <property type="match status" value="1"/>
</dbReference>
<dbReference type="GO" id="GO:0004674">
    <property type="term" value="F:protein serine/threonine kinase activity"/>
    <property type="evidence" value="ECO:0007669"/>
    <property type="project" value="UniProtKB-KW"/>
</dbReference>
<comment type="similarity">
    <text evidence="8">Belongs to the protein kinase superfamily. Ser/Thr protein kinase family. CDPK subfamily.</text>
</comment>
<dbReference type="PROSITE" id="PS00109">
    <property type="entry name" value="PROTEIN_KINASE_TYR"/>
    <property type="match status" value="1"/>
</dbReference>
<feature type="compositionally biased region" description="Basic residues" evidence="9">
    <location>
        <begin position="150"/>
        <end position="167"/>
    </location>
</feature>
<keyword evidence="2" id="KW-0723">Serine/threonine-protein kinase</keyword>
<gene>
    <name evidence="12" type="ORF">SEMRO_1013_G231310.1</name>
</gene>
<evidence type="ECO:0000259" key="10">
    <source>
        <dbReference type="PROSITE" id="PS50011"/>
    </source>
</evidence>
<protein>
    <submittedName>
        <fullName evidence="12">Calcium-dependent protein kinase</fullName>
    </submittedName>
</protein>
<dbReference type="CDD" id="cd00051">
    <property type="entry name" value="EFh"/>
    <property type="match status" value="1"/>
</dbReference>